<evidence type="ECO:0000259" key="2">
    <source>
        <dbReference type="PROSITE" id="PS50158"/>
    </source>
</evidence>
<dbReference type="InterPro" id="IPR036875">
    <property type="entry name" value="Znf_CCHC_sf"/>
</dbReference>
<dbReference type="Proteomes" id="UP001172457">
    <property type="component" value="Chromosome 2"/>
</dbReference>
<evidence type="ECO:0000256" key="1">
    <source>
        <dbReference type="PROSITE-ProRule" id="PRU00047"/>
    </source>
</evidence>
<accession>A0AA38U2W2</accession>
<dbReference type="InterPro" id="IPR001878">
    <property type="entry name" value="Znf_CCHC"/>
</dbReference>
<keyword evidence="1" id="KW-0862">Zinc</keyword>
<dbReference type="SUPFAM" id="SSF57756">
    <property type="entry name" value="Retrovirus zinc finger-like domains"/>
    <property type="match status" value="1"/>
</dbReference>
<proteinExistence type="predicted"/>
<dbReference type="EMBL" id="JARYMX010000002">
    <property type="protein sequence ID" value="KAJ9561473.1"/>
    <property type="molecule type" value="Genomic_DNA"/>
</dbReference>
<reference evidence="3" key="1">
    <citation type="submission" date="2023-03" db="EMBL/GenBank/DDBJ databases">
        <title>Chromosome-scale reference genome and RAD-based genetic map of yellow starthistle (Centaurea solstitialis) reveal putative structural variation and QTLs associated with invader traits.</title>
        <authorList>
            <person name="Reatini B."/>
            <person name="Cang F.A."/>
            <person name="Jiang Q."/>
            <person name="Mckibben M.T.W."/>
            <person name="Barker M.S."/>
            <person name="Rieseberg L.H."/>
            <person name="Dlugosch K.M."/>
        </authorList>
    </citation>
    <scope>NUCLEOTIDE SEQUENCE</scope>
    <source>
        <strain evidence="3">CAN-66</strain>
        <tissue evidence="3">Leaf</tissue>
    </source>
</reference>
<keyword evidence="1" id="KW-0479">Metal-binding</keyword>
<dbReference type="Gene3D" id="4.10.60.10">
    <property type="entry name" value="Zinc finger, CCHC-type"/>
    <property type="match status" value="1"/>
</dbReference>
<dbReference type="AlphaFoldDB" id="A0AA38U2W2"/>
<dbReference type="Pfam" id="PF00098">
    <property type="entry name" value="zf-CCHC"/>
    <property type="match status" value="1"/>
</dbReference>
<evidence type="ECO:0000313" key="4">
    <source>
        <dbReference type="Proteomes" id="UP001172457"/>
    </source>
</evidence>
<comment type="caution">
    <text evidence="3">The sequence shown here is derived from an EMBL/GenBank/DDBJ whole genome shotgun (WGS) entry which is preliminary data.</text>
</comment>
<evidence type="ECO:0000313" key="3">
    <source>
        <dbReference type="EMBL" id="KAJ9561473.1"/>
    </source>
</evidence>
<dbReference type="GO" id="GO:0008270">
    <property type="term" value="F:zinc ion binding"/>
    <property type="evidence" value="ECO:0007669"/>
    <property type="project" value="UniProtKB-KW"/>
</dbReference>
<dbReference type="PROSITE" id="PS50158">
    <property type="entry name" value="ZF_CCHC"/>
    <property type="match status" value="1"/>
</dbReference>
<name>A0AA38U2W2_9ASTR</name>
<dbReference type="GO" id="GO:0003676">
    <property type="term" value="F:nucleic acid binding"/>
    <property type="evidence" value="ECO:0007669"/>
    <property type="project" value="InterPro"/>
</dbReference>
<organism evidence="3 4">
    <name type="scientific">Centaurea solstitialis</name>
    <name type="common">yellow star-thistle</name>
    <dbReference type="NCBI Taxonomy" id="347529"/>
    <lineage>
        <taxon>Eukaryota</taxon>
        <taxon>Viridiplantae</taxon>
        <taxon>Streptophyta</taxon>
        <taxon>Embryophyta</taxon>
        <taxon>Tracheophyta</taxon>
        <taxon>Spermatophyta</taxon>
        <taxon>Magnoliopsida</taxon>
        <taxon>eudicotyledons</taxon>
        <taxon>Gunneridae</taxon>
        <taxon>Pentapetalae</taxon>
        <taxon>asterids</taxon>
        <taxon>campanulids</taxon>
        <taxon>Asterales</taxon>
        <taxon>Asteraceae</taxon>
        <taxon>Carduoideae</taxon>
        <taxon>Cardueae</taxon>
        <taxon>Centaureinae</taxon>
        <taxon>Centaurea</taxon>
    </lineage>
</organism>
<protein>
    <recommendedName>
        <fullName evidence="2">CCHC-type domain-containing protein</fullName>
    </recommendedName>
</protein>
<feature type="domain" description="CCHC-type" evidence="2">
    <location>
        <begin position="45"/>
        <end position="61"/>
    </location>
</feature>
<gene>
    <name evidence="3" type="ORF">OSB04_006633</name>
</gene>
<keyword evidence="4" id="KW-1185">Reference proteome</keyword>
<dbReference type="SMART" id="SM00343">
    <property type="entry name" value="ZnF_C2HC"/>
    <property type="match status" value="1"/>
</dbReference>
<sequence>MKTRGMIRRLILQDILRKAKYEEKKRFEDNRIDEKNEKKTKGIQKCFKCGKPGHFARDCPNGRAKKESGKALLGEEDHWLNVTDGESDEEICMMVKAFKPKMIPKSGRQTNFFYVCDPPESDDSLTDSLDDWFNI</sequence>
<keyword evidence="1" id="KW-0863">Zinc-finger</keyword>